<keyword evidence="3" id="KW-1185">Reference proteome</keyword>
<reference evidence="2" key="1">
    <citation type="submission" date="2021-02" db="EMBL/GenBank/DDBJ databases">
        <authorList>
            <person name="Dougan E. K."/>
            <person name="Rhodes N."/>
            <person name="Thang M."/>
            <person name="Chan C."/>
        </authorList>
    </citation>
    <scope>NUCLEOTIDE SEQUENCE</scope>
</reference>
<evidence type="ECO:0000313" key="2">
    <source>
        <dbReference type="EMBL" id="CAE8605903.1"/>
    </source>
</evidence>
<gene>
    <name evidence="2" type="ORF">PGLA1383_LOCUS23959</name>
</gene>
<name>A0A813EV95_POLGL</name>
<dbReference type="PANTHER" id="PTHR34203:SF13">
    <property type="entry name" value="EXPRESSED PROTEIN"/>
    <property type="match status" value="1"/>
</dbReference>
<feature type="chain" id="PRO_5032693800" description="Methyltransferase FkbM domain-containing protein" evidence="1">
    <location>
        <begin position="22"/>
        <end position="645"/>
    </location>
</feature>
<comment type="caution">
    <text evidence="2">The sequence shown here is derived from an EMBL/GenBank/DDBJ whole genome shotgun (WGS) entry which is preliminary data.</text>
</comment>
<proteinExistence type="predicted"/>
<dbReference type="EMBL" id="CAJNNV010018452">
    <property type="protein sequence ID" value="CAE8605903.1"/>
    <property type="molecule type" value="Genomic_DNA"/>
</dbReference>
<accession>A0A813EV95</accession>
<dbReference type="PANTHER" id="PTHR34203">
    <property type="entry name" value="METHYLTRANSFERASE, FKBM FAMILY PROTEIN"/>
    <property type="match status" value="1"/>
</dbReference>
<evidence type="ECO:0000256" key="1">
    <source>
        <dbReference type="SAM" id="SignalP"/>
    </source>
</evidence>
<dbReference type="InterPro" id="IPR052514">
    <property type="entry name" value="SAM-dependent_MTase"/>
</dbReference>
<keyword evidence="1" id="KW-0732">Signal</keyword>
<dbReference type="AlphaFoldDB" id="A0A813EV95"/>
<dbReference type="NCBIfam" id="TIGR01444">
    <property type="entry name" value="fkbM_fam"/>
    <property type="match status" value="1"/>
</dbReference>
<dbReference type="Proteomes" id="UP000654075">
    <property type="component" value="Unassembled WGS sequence"/>
</dbReference>
<organism evidence="2 3">
    <name type="scientific">Polarella glacialis</name>
    <name type="common">Dinoflagellate</name>
    <dbReference type="NCBI Taxonomy" id="89957"/>
    <lineage>
        <taxon>Eukaryota</taxon>
        <taxon>Sar</taxon>
        <taxon>Alveolata</taxon>
        <taxon>Dinophyceae</taxon>
        <taxon>Suessiales</taxon>
        <taxon>Suessiaceae</taxon>
        <taxon>Polarella</taxon>
    </lineage>
</organism>
<feature type="signal peptide" evidence="1">
    <location>
        <begin position="1"/>
        <end position="21"/>
    </location>
</feature>
<dbReference type="InterPro" id="IPR029063">
    <property type="entry name" value="SAM-dependent_MTases_sf"/>
</dbReference>
<dbReference type="OrthoDB" id="414545at2759"/>
<protein>
    <recommendedName>
        <fullName evidence="4">Methyltransferase FkbM domain-containing protein</fullName>
    </recommendedName>
</protein>
<evidence type="ECO:0008006" key="4">
    <source>
        <dbReference type="Google" id="ProtNLM"/>
    </source>
</evidence>
<sequence length="645" mass="71759">MRALAVFGAAHVALYLTSCRAQHLTDLSCQTPGSSGINWPELRSNLSFYMGMNLASDDITLDPQSPVFRDAWDLWYKLESDASLAVKAESECMAGFVTLKMLAFMALSEMEMFDEMVKAEGWSIHEVFRFLAETMDWHLIVASGWPLFGMLAKCEKAAIERLAIHSPLNAYFESIWLSEVPFLQNIEGYLRSWLSVPIADSALVLSYPETSPFARAIGMLALADTARIPRVPLGRDSGQTIRLVRRAAYLLNAELLTKQFPPIIVLSLRWPKFQLLDRLSCSPEVVLRLPAAASVRQPKLAVLPLREKVSDVVRACQMPYCDLDFQELALRAAASASSPTAAGRLRIVEVGANLGDCTVWAAAHFGRRLVRATAVEPVPVIADALRRSVELNGWRDRIEVVEALAGNRSGQGTLHLLGQAAGNPFAGASGSSFSGIESTKLGVKLTTLTELMQNYPRVAVMGRKLPFRTMTLLKIWAYGDLLHVLRGAPPGLGRRVDAVWLAFAIDHFTSPTRAAMHLTDFFWRWRFVLALPGMDSNWCRSPRRDHRFQFSSRVRSFIRKNHRKGKVMTVVAFKRGSLRCPPLTSSLLLQTGQDASSGPQRQQDQVEASPRPIGCFFGRSARQSELQEQGADYESYFLGPEFPRL</sequence>
<dbReference type="Gene3D" id="3.40.50.150">
    <property type="entry name" value="Vaccinia Virus protein VP39"/>
    <property type="match status" value="1"/>
</dbReference>
<dbReference type="SUPFAM" id="SSF53335">
    <property type="entry name" value="S-adenosyl-L-methionine-dependent methyltransferases"/>
    <property type="match status" value="1"/>
</dbReference>
<evidence type="ECO:0000313" key="3">
    <source>
        <dbReference type="Proteomes" id="UP000654075"/>
    </source>
</evidence>
<dbReference type="InterPro" id="IPR006342">
    <property type="entry name" value="FkbM_mtfrase"/>
</dbReference>